<sequence>MRLRHFLAATAVSSLIVGGAAVPAHSATTLPAEKVGTLSTWGNTGHFWAAAAIPIPEDLTGPVKSVAVGFRATGVVTLDGHVRVWGAAFAPEWMSVPAGITDAEALSLSLGSGAALHTDGHITAWGGETEEFSAPPSELRAKAIAVISDTGYAVRPDGTVATWGIANPIFPVPNGLADVTDVEASTTSVLALRSDGTVASWGSTGALEVPDFEGKKAVQISNGPGASGVIFEDGTIKTWGTVPDGEPTFDGLTPATKVISLAIGNNSAAVTADGVVHAWGAETAVTTIPDELTGEPVNTVVVGMAHAAAITTIFRDLTKPTIAGTPTVGQILTATPATFSLAPDAPATGQWYAGEDPIAGETGTTLTLGVAQLGQAISYRTSATRGDEDLVSSSDATAAVAKITSTTSVSVAPGTSPVGTVRTLTATVTAPDASPTGTVTFTVDGTAGDATALTAGTATLALPADLAAGDHTVTAAYSGDASVAGSTSVNLVVTVAKVVSTTSLTVSPGTSPVRTGRTVTATVTALGGTSTGSVTFKVGTTTSPARPVSDGKATWVLPVGLAAGTHAVTATYSGDATTAGSTSPVLNVGISKAAASAALKARATGKTRKLAKKVTLTVKVRTTAGISPAGKVTITLKGKTKKRVVAKVNANGVATVVVKKIKRGKYTATVQYAGNTNVKAVTIRPKFKI</sequence>
<evidence type="ECO:0000313" key="3">
    <source>
        <dbReference type="EMBL" id="RNL62419.1"/>
    </source>
</evidence>
<feature type="chain" id="PRO_5018206974" description="Bacterial Ig-like domain-containing protein" evidence="1">
    <location>
        <begin position="27"/>
        <end position="689"/>
    </location>
</feature>
<dbReference type="InterPro" id="IPR013783">
    <property type="entry name" value="Ig-like_fold"/>
</dbReference>
<keyword evidence="1" id="KW-0732">Signal</keyword>
<feature type="domain" description="Bacterial Ig-like" evidence="2">
    <location>
        <begin position="606"/>
        <end position="681"/>
    </location>
</feature>
<proteinExistence type="predicted"/>
<dbReference type="InterPro" id="IPR009091">
    <property type="entry name" value="RCC1/BLIP-II"/>
</dbReference>
<accession>A0A3N0CGH7</accession>
<keyword evidence="4" id="KW-1185">Reference proteome</keyword>
<feature type="domain" description="Bacterial Ig-like" evidence="2">
    <location>
        <begin position="410"/>
        <end position="496"/>
    </location>
</feature>
<comment type="caution">
    <text evidence="3">The sequence shown here is derived from an EMBL/GenBank/DDBJ whole genome shotgun (WGS) entry which is preliminary data.</text>
</comment>
<gene>
    <name evidence="3" type="ORF">EFK50_11635</name>
</gene>
<dbReference type="Gene3D" id="2.130.10.30">
    <property type="entry name" value="Regulator of chromosome condensation 1/beta-lactamase-inhibitor protein II"/>
    <property type="match status" value="2"/>
</dbReference>
<dbReference type="Gene3D" id="2.60.40.2700">
    <property type="match status" value="1"/>
</dbReference>
<evidence type="ECO:0000256" key="1">
    <source>
        <dbReference type="SAM" id="SignalP"/>
    </source>
</evidence>
<organism evidence="3 4">
    <name type="scientific">Nocardioides marmoriginsengisoli</name>
    <dbReference type="NCBI Taxonomy" id="661483"/>
    <lineage>
        <taxon>Bacteria</taxon>
        <taxon>Bacillati</taxon>
        <taxon>Actinomycetota</taxon>
        <taxon>Actinomycetes</taxon>
        <taxon>Propionibacteriales</taxon>
        <taxon>Nocardioidaceae</taxon>
        <taxon>Nocardioides</taxon>
    </lineage>
</organism>
<dbReference type="GO" id="GO:0005975">
    <property type="term" value="P:carbohydrate metabolic process"/>
    <property type="evidence" value="ECO:0007669"/>
    <property type="project" value="UniProtKB-ARBA"/>
</dbReference>
<dbReference type="Pfam" id="PF16640">
    <property type="entry name" value="Big_3_5"/>
    <property type="match status" value="3"/>
</dbReference>
<dbReference type="Gene3D" id="2.60.40.10">
    <property type="entry name" value="Immunoglobulins"/>
    <property type="match status" value="3"/>
</dbReference>
<feature type="domain" description="Bacterial Ig-like" evidence="2">
    <location>
        <begin position="504"/>
        <end position="588"/>
    </location>
</feature>
<dbReference type="PANTHER" id="PTHR45982">
    <property type="entry name" value="REGULATOR OF CHROMOSOME CONDENSATION"/>
    <property type="match status" value="1"/>
</dbReference>
<protein>
    <recommendedName>
        <fullName evidence="2">Bacterial Ig-like domain-containing protein</fullName>
    </recommendedName>
</protein>
<name>A0A3N0CGH7_9ACTN</name>
<dbReference type="Proteomes" id="UP000267128">
    <property type="component" value="Unassembled WGS sequence"/>
</dbReference>
<evidence type="ECO:0000259" key="2">
    <source>
        <dbReference type="Pfam" id="PF16640"/>
    </source>
</evidence>
<dbReference type="InterPro" id="IPR051553">
    <property type="entry name" value="Ran_GTPase-activating"/>
</dbReference>
<dbReference type="SUPFAM" id="SSF50985">
    <property type="entry name" value="RCC1/BLIP-II"/>
    <property type="match status" value="1"/>
</dbReference>
<feature type="signal peptide" evidence="1">
    <location>
        <begin position="1"/>
        <end position="26"/>
    </location>
</feature>
<evidence type="ECO:0000313" key="4">
    <source>
        <dbReference type="Proteomes" id="UP000267128"/>
    </source>
</evidence>
<reference evidence="3 4" key="1">
    <citation type="submission" date="2018-11" db="EMBL/GenBank/DDBJ databases">
        <authorList>
            <person name="Li F."/>
        </authorList>
    </citation>
    <scope>NUCLEOTIDE SEQUENCE [LARGE SCALE GENOMIC DNA]</scope>
    <source>
        <strain evidence="3 4">Gsoil 097</strain>
    </source>
</reference>
<dbReference type="EMBL" id="RJSE01000007">
    <property type="protein sequence ID" value="RNL62419.1"/>
    <property type="molecule type" value="Genomic_DNA"/>
</dbReference>
<dbReference type="PANTHER" id="PTHR45982:SF1">
    <property type="entry name" value="REGULATOR OF CHROMOSOME CONDENSATION"/>
    <property type="match status" value="1"/>
</dbReference>
<dbReference type="AlphaFoldDB" id="A0A3N0CGH7"/>
<dbReference type="InterPro" id="IPR032109">
    <property type="entry name" value="Big_3_5"/>
</dbReference>